<dbReference type="Proteomes" id="UP000694844">
    <property type="component" value="Chromosome 7"/>
</dbReference>
<dbReference type="SUPFAM" id="SSF52540">
    <property type="entry name" value="P-loop containing nucleoside triphosphate hydrolases"/>
    <property type="match status" value="1"/>
</dbReference>
<dbReference type="PROSITE" id="PS51720">
    <property type="entry name" value="G_AIG1"/>
    <property type="match status" value="1"/>
</dbReference>
<gene>
    <name evidence="8" type="primary">LOC111103161</name>
</gene>
<name>A0A8B8AK55_CRAVI</name>
<keyword evidence="4" id="KW-0472">Membrane</keyword>
<feature type="chain" id="PRO_5034191765" evidence="5">
    <location>
        <begin position="24"/>
        <end position="361"/>
    </location>
</feature>
<keyword evidence="4" id="KW-1133">Transmembrane helix</keyword>
<keyword evidence="7" id="KW-1185">Reference proteome</keyword>
<dbReference type="InterPro" id="IPR027417">
    <property type="entry name" value="P-loop_NTPase"/>
</dbReference>
<feature type="transmembrane region" description="Helical" evidence="4">
    <location>
        <begin position="317"/>
        <end position="335"/>
    </location>
</feature>
<keyword evidence="4" id="KW-0812">Transmembrane</keyword>
<dbReference type="Gene3D" id="3.40.50.300">
    <property type="entry name" value="P-loop containing nucleotide triphosphate hydrolases"/>
    <property type="match status" value="1"/>
</dbReference>
<evidence type="ECO:0000313" key="7">
    <source>
        <dbReference type="Proteomes" id="UP000694844"/>
    </source>
</evidence>
<keyword evidence="3" id="KW-0342">GTP-binding</keyword>
<keyword evidence="2" id="KW-0547">Nucleotide-binding</keyword>
<sequence length="361" mass="41993">MKVMDHYRIIACLVLIASPNVMSKRDYHDDNDFNNNERRILLIGKTGVGKSTTGNTILGFPAFKTDTSATSVTTQTQYNEADRFGKRLIVVDTPGYLDTNMTKNEIEMEISRWYSLVSPGIHAIILVVRVGRFTEEDQKTVDYFMTVFGEEVKNYLIVVFTDKEKLVKKTVEEYVQTYPKSSNLRKLVDANNRYMAMGYTGNVKDRDDEVKQILSMVEEISGKDGNNYYSNKIFQEVEKILKEEERKKTEEIKKKFKEKRFSDEEMIKIVIEARTNIREEVLNEDFRLIMKVTIAVLPLISSIVGIYFNFDTIYEAILHYVTCFIPTIIGIYLNFSTIYDAILYYVTRLIEFFSALWVNLF</sequence>
<feature type="transmembrane region" description="Helical" evidence="4">
    <location>
        <begin position="288"/>
        <end position="310"/>
    </location>
</feature>
<feature type="signal peptide" evidence="5">
    <location>
        <begin position="1"/>
        <end position="23"/>
    </location>
</feature>
<evidence type="ECO:0000259" key="6">
    <source>
        <dbReference type="PROSITE" id="PS51720"/>
    </source>
</evidence>
<dbReference type="Pfam" id="PF04548">
    <property type="entry name" value="AIG1"/>
    <property type="match status" value="1"/>
</dbReference>
<evidence type="ECO:0000256" key="4">
    <source>
        <dbReference type="SAM" id="Phobius"/>
    </source>
</evidence>
<keyword evidence="5" id="KW-0732">Signal</keyword>
<evidence type="ECO:0000256" key="5">
    <source>
        <dbReference type="SAM" id="SignalP"/>
    </source>
</evidence>
<evidence type="ECO:0000256" key="2">
    <source>
        <dbReference type="ARBA" id="ARBA00022741"/>
    </source>
</evidence>
<dbReference type="InterPro" id="IPR006703">
    <property type="entry name" value="G_AIG1"/>
</dbReference>
<dbReference type="KEGG" id="cvn:111103161"/>
<dbReference type="GeneID" id="111103161"/>
<proteinExistence type="inferred from homology"/>
<dbReference type="AlphaFoldDB" id="A0A8B8AK55"/>
<dbReference type="FunFam" id="3.40.50.300:FF:000366">
    <property type="entry name" value="GTPase, IMAP family member 2"/>
    <property type="match status" value="1"/>
</dbReference>
<dbReference type="PANTHER" id="PTHR10903">
    <property type="entry name" value="GTPASE, IMAP FAMILY MEMBER-RELATED"/>
    <property type="match status" value="1"/>
</dbReference>
<dbReference type="RefSeq" id="XP_022291927.1">
    <property type="nucleotide sequence ID" value="XM_022436219.1"/>
</dbReference>
<dbReference type="GO" id="GO:0005525">
    <property type="term" value="F:GTP binding"/>
    <property type="evidence" value="ECO:0007669"/>
    <property type="project" value="UniProtKB-KW"/>
</dbReference>
<evidence type="ECO:0000256" key="3">
    <source>
        <dbReference type="ARBA" id="ARBA00023134"/>
    </source>
</evidence>
<accession>A0A8B8AK55</accession>
<evidence type="ECO:0000313" key="8">
    <source>
        <dbReference type="RefSeq" id="XP_022291927.1"/>
    </source>
</evidence>
<dbReference type="PANTHER" id="PTHR10903:SF184">
    <property type="entry name" value="GTP-BINDING PROTEIN A"/>
    <property type="match status" value="1"/>
</dbReference>
<reference evidence="8" key="1">
    <citation type="submission" date="2025-08" db="UniProtKB">
        <authorList>
            <consortium name="RefSeq"/>
        </authorList>
    </citation>
    <scope>IDENTIFICATION</scope>
    <source>
        <tissue evidence="8">Whole sample</tissue>
    </source>
</reference>
<organism evidence="7 8">
    <name type="scientific">Crassostrea virginica</name>
    <name type="common">Eastern oyster</name>
    <dbReference type="NCBI Taxonomy" id="6565"/>
    <lineage>
        <taxon>Eukaryota</taxon>
        <taxon>Metazoa</taxon>
        <taxon>Spiralia</taxon>
        <taxon>Lophotrochozoa</taxon>
        <taxon>Mollusca</taxon>
        <taxon>Bivalvia</taxon>
        <taxon>Autobranchia</taxon>
        <taxon>Pteriomorphia</taxon>
        <taxon>Ostreida</taxon>
        <taxon>Ostreoidea</taxon>
        <taxon>Ostreidae</taxon>
        <taxon>Crassostrea</taxon>
    </lineage>
</organism>
<dbReference type="InterPro" id="IPR045058">
    <property type="entry name" value="GIMA/IAN/Toc"/>
</dbReference>
<dbReference type="OrthoDB" id="431287at2759"/>
<evidence type="ECO:0000256" key="1">
    <source>
        <dbReference type="ARBA" id="ARBA00008535"/>
    </source>
</evidence>
<protein>
    <submittedName>
        <fullName evidence="8">GTPase IMAP family member 4-like</fullName>
    </submittedName>
</protein>
<comment type="similarity">
    <text evidence="1">Belongs to the TRAFAC class TrmE-Era-EngA-EngB-Septin-like GTPase superfamily. AIG1/Toc34/Toc159-like paraseptin GTPase family. IAN subfamily.</text>
</comment>
<feature type="domain" description="AIG1-type G" evidence="6">
    <location>
        <begin position="35"/>
        <end position="238"/>
    </location>
</feature>